<reference evidence="6" key="1">
    <citation type="journal article" date="2019" name="Int. J. Syst. Evol. Microbiol.">
        <title>The Global Catalogue of Microorganisms (GCM) 10K type strain sequencing project: providing services to taxonomists for standard genome sequencing and annotation.</title>
        <authorList>
            <consortium name="The Broad Institute Genomics Platform"/>
            <consortium name="The Broad Institute Genome Sequencing Center for Infectious Disease"/>
            <person name="Wu L."/>
            <person name="Ma J."/>
        </authorList>
    </citation>
    <scope>NUCLEOTIDE SEQUENCE [LARGE SCALE GENOMIC DNA]</scope>
    <source>
        <strain evidence="6">CGMCC 4.1648</strain>
    </source>
</reference>
<evidence type="ECO:0000256" key="3">
    <source>
        <dbReference type="ARBA" id="ARBA00023163"/>
    </source>
</evidence>
<dbReference type="InterPro" id="IPR035418">
    <property type="entry name" value="AraC-bd_2"/>
</dbReference>
<keyword evidence="1" id="KW-0805">Transcription regulation</keyword>
<keyword evidence="2" id="KW-0238">DNA-binding</keyword>
<dbReference type="SUPFAM" id="SSF46689">
    <property type="entry name" value="Homeodomain-like"/>
    <property type="match status" value="2"/>
</dbReference>
<sequence>MTGRATFRTGDVDEARREIAARFYANFMDVIEARGRPFAARFETVGLGSVVVGDMRCGADVRMRFAELGAYHVNVPLSGRLELRQGTAAVTATAERGVVLDPAGQVVVDRWAGDCRVLAVKVDPAALRRRLEELLGRAPRGPLVLGRDLDVARGHGRDWARLVRRVAREAADPQGLAQHPLVARPLEDALLTGLLLTTGHRYRDELTRPARPLRPAPVKRVMDAVRERPEHPFTVTELAALARVSPRRLQESFRAHVGMTPMEYVRDVRLARTRAELCAAEPGAGVTVSEVAWRWGFTHLGRFAARYRERFGETPSQTLNGRPAPGC</sequence>
<dbReference type="InterPro" id="IPR018060">
    <property type="entry name" value="HTH_AraC"/>
</dbReference>
<dbReference type="Pfam" id="PF14525">
    <property type="entry name" value="AraC_binding_2"/>
    <property type="match status" value="1"/>
</dbReference>
<dbReference type="PROSITE" id="PS01124">
    <property type="entry name" value="HTH_ARAC_FAMILY_2"/>
    <property type="match status" value="1"/>
</dbReference>
<protein>
    <submittedName>
        <fullName evidence="5">AraC family transcriptional regulator</fullName>
    </submittedName>
</protein>
<dbReference type="Gene3D" id="1.10.10.60">
    <property type="entry name" value="Homeodomain-like"/>
    <property type="match status" value="1"/>
</dbReference>
<dbReference type="PANTHER" id="PTHR46796">
    <property type="entry name" value="HTH-TYPE TRANSCRIPTIONAL ACTIVATOR RHAS-RELATED"/>
    <property type="match status" value="1"/>
</dbReference>
<evidence type="ECO:0000256" key="1">
    <source>
        <dbReference type="ARBA" id="ARBA00023015"/>
    </source>
</evidence>
<name>A0ABV9XMK7_9ACTN</name>
<dbReference type="InterPro" id="IPR009057">
    <property type="entry name" value="Homeodomain-like_sf"/>
</dbReference>
<gene>
    <name evidence="5" type="ORF">ACFPM3_31205</name>
</gene>
<accession>A0ABV9XMK7</accession>
<keyword evidence="3" id="KW-0804">Transcription</keyword>
<evidence type="ECO:0000313" key="6">
    <source>
        <dbReference type="Proteomes" id="UP001595829"/>
    </source>
</evidence>
<dbReference type="EMBL" id="JBHSJD010000026">
    <property type="protein sequence ID" value="MFC5026610.1"/>
    <property type="molecule type" value="Genomic_DNA"/>
</dbReference>
<dbReference type="Proteomes" id="UP001595829">
    <property type="component" value="Unassembled WGS sequence"/>
</dbReference>
<evidence type="ECO:0000256" key="2">
    <source>
        <dbReference type="ARBA" id="ARBA00023125"/>
    </source>
</evidence>
<dbReference type="Pfam" id="PF12833">
    <property type="entry name" value="HTH_18"/>
    <property type="match status" value="1"/>
</dbReference>
<dbReference type="PANTHER" id="PTHR46796:SF12">
    <property type="entry name" value="HTH-TYPE DNA-BINDING TRANSCRIPTIONAL ACTIVATOR EUTR"/>
    <property type="match status" value="1"/>
</dbReference>
<evidence type="ECO:0000259" key="4">
    <source>
        <dbReference type="PROSITE" id="PS01124"/>
    </source>
</evidence>
<feature type="domain" description="HTH araC/xylS-type" evidence="4">
    <location>
        <begin position="219"/>
        <end position="321"/>
    </location>
</feature>
<dbReference type="InterPro" id="IPR050204">
    <property type="entry name" value="AraC_XylS_family_regulators"/>
</dbReference>
<proteinExistence type="predicted"/>
<evidence type="ECO:0000313" key="5">
    <source>
        <dbReference type="EMBL" id="MFC5026610.1"/>
    </source>
</evidence>
<organism evidence="5 6">
    <name type="scientific">Streptomyces coeruleoprunus</name>
    <dbReference type="NCBI Taxonomy" id="285563"/>
    <lineage>
        <taxon>Bacteria</taxon>
        <taxon>Bacillati</taxon>
        <taxon>Actinomycetota</taxon>
        <taxon>Actinomycetes</taxon>
        <taxon>Kitasatosporales</taxon>
        <taxon>Streptomycetaceae</taxon>
        <taxon>Streptomyces</taxon>
    </lineage>
</organism>
<dbReference type="RefSeq" id="WP_345692299.1">
    <property type="nucleotide sequence ID" value="NZ_BAABIT010000001.1"/>
</dbReference>
<keyword evidence="6" id="KW-1185">Reference proteome</keyword>
<comment type="caution">
    <text evidence="5">The sequence shown here is derived from an EMBL/GenBank/DDBJ whole genome shotgun (WGS) entry which is preliminary data.</text>
</comment>
<dbReference type="SMART" id="SM00342">
    <property type="entry name" value="HTH_ARAC"/>
    <property type="match status" value="1"/>
</dbReference>